<keyword evidence="3" id="KW-1185">Reference proteome</keyword>
<reference evidence="2 3" key="1">
    <citation type="submission" date="2023-10" db="EMBL/GenBank/DDBJ databases">
        <title>Saccharopolyspora sp. nov., isolated from mangrove soil.</title>
        <authorList>
            <person name="Lu Y."/>
            <person name="Liu W."/>
        </authorList>
    </citation>
    <scope>NUCLEOTIDE SEQUENCE [LARGE SCALE GENOMIC DNA]</scope>
    <source>
        <strain evidence="2 3">S2-29</strain>
    </source>
</reference>
<evidence type="ECO:0000313" key="2">
    <source>
        <dbReference type="EMBL" id="MEB3368092.1"/>
    </source>
</evidence>
<organism evidence="2 3">
    <name type="scientific">Saccharopolyspora mangrovi</name>
    <dbReference type="NCBI Taxonomy" id="3082379"/>
    <lineage>
        <taxon>Bacteria</taxon>
        <taxon>Bacillati</taxon>
        <taxon>Actinomycetota</taxon>
        <taxon>Actinomycetes</taxon>
        <taxon>Pseudonocardiales</taxon>
        <taxon>Pseudonocardiaceae</taxon>
        <taxon>Saccharopolyspora</taxon>
    </lineage>
</organism>
<dbReference type="Proteomes" id="UP001327093">
    <property type="component" value="Unassembled WGS sequence"/>
</dbReference>
<accession>A0ABU6A942</accession>
<protein>
    <submittedName>
        <fullName evidence="2">DUF397 domain-containing protein</fullName>
    </submittedName>
</protein>
<dbReference type="Pfam" id="PF04149">
    <property type="entry name" value="DUF397"/>
    <property type="match status" value="1"/>
</dbReference>
<gene>
    <name evidence="2" type="ORF">R4I43_11830</name>
</gene>
<evidence type="ECO:0000259" key="1">
    <source>
        <dbReference type="Pfam" id="PF04149"/>
    </source>
</evidence>
<dbReference type="RefSeq" id="WP_324265639.1">
    <property type="nucleotide sequence ID" value="NZ_JAWLNX010000007.1"/>
</dbReference>
<name>A0ABU6A942_9PSEU</name>
<feature type="domain" description="DUF397" evidence="1">
    <location>
        <begin position="9"/>
        <end position="61"/>
    </location>
</feature>
<comment type="caution">
    <text evidence="2">The sequence shown here is derived from an EMBL/GenBank/DDBJ whole genome shotgun (WGS) entry which is preliminary data.</text>
</comment>
<proteinExistence type="predicted"/>
<dbReference type="EMBL" id="JAWLNX010000007">
    <property type="protein sequence ID" value="MEB3368092.1"/>
    <property type="molecule type" value="Genomic_DNA"/>
</dbReference>
<dbReference type="InterPro" id="IPR007278">
    <property type="entry name" value="DUF397"/>
</dbReference>
<evidence type="ECO:0000313" key="3">
    <source>
        <dbReference type="Proteomes" id="UP001327093"/>
    </source>
</evidence>
<sequence>MNSVRLADATWRKSSRSANNAYCVEVAVTDEVVGVRDTKDRESSTLAFSRVRWNDFLSGLRHQHHHP</sequence>